<reference evidence="1" key="1">
    <citation type="submission" date="2019-08" db="EMBL/GenBank/DDBJ databases">
        <authorList>
            <person name="Kucharzyk K."/>
            <person name="Murdoch R.W."/>
            <person name="Higgins S."/>
            <person name="Loffler F."/>
        </authorList>
    </citation>
    <scope>NUCLEOTIDE SEQUENCE</scope>
</reference>
<dbReference type="EMBL" id="VSSQ01143227">
    <property type="protein sequence ID" value="MPN63586.1"/>
    <property type="molecule type" value="Genomic_DNA"/>
</dbReference>
<organism evidence="1">
    <name type="scientific">bioreactor metagenome</name>
    <dbReference type="NCBI Taxonomy" id="1076179"/>
    <lineage>
        <taxon>unclassified sequences</taxon>
        <taxon>metagenomes</taxon>
        <taxon>ecological metagenomes</taxon>
    </lineage>
</organism>
<comment type="caution">
    <text evidence="1">The sequence shown here is derived from an EMBL/GenBank/DDBJ whole genome shotgun (WGS) entry which is preliminary data.</text>
</comment>
<protein>
    <submittedName>
        <fullName evidence="1">Uncharacterized protein</fullName>
    </submittedName>
</protein>
<proteinExistence type="predicted"/>
<name>A0A645JJH7_9ZZZZ</name>
<dbReference type="AlphaFoldDB" id="A0A645JJH7"/>
<gene>
    <name evidence="1" type="ORF">SDC9_211350</name>
</gene>
<accession>A0A645JJH7</accession>
<sequence>MMIDQTLDLRGFQPRAQDFKHDIAKIVPAAAVDKNGFVSFLNQIWVAMQAYIVVGIAEPIDSLRDLNRVQVKIFCGVHTASPPFLPVCAH</sequence>
<evidence type="ECO:0000313" key="1">
    <source>
        <dbReference type="EMBL" id="MPN63586.1"/>
    </source>
</evidence>